<evidence type="ECO:0008006" key="3">
    <source>
        <dbReference type="Google" id="ProtNLM"/>
    </source>
</evidence>
<dbReference type="GO" id="GO:0005829">
    <property type="term" value="C:cytosol"/>
    <property type="evidence" value="ECO:0007669"/>
    <property type="project" value="TreeGrafter"/>
</dbReference>
<dbReference type="InterPro" id="IPR005269">
    <property type="entry name" value="LOG"/>
</dbReference>
<sequence>MTPSTSRFAHLVESIFPFYNTQKNPAPKAPVVYKGNMTAEERPRAIAVYCGSSPGKDKAYQEAAASLGRAMAEANRPLVYGGGSKGIMGIVSGAVIKGGGEVTGVVPHAMTRGGGEGDKTSSKSAPVLLSEPGREKAKTILVGSMHERKIEMATRAGGFIGLPGGFGTFEEVMEVITWTQIGIHNKPVVLVNVRGFYEPLRLLIKNAIRDGFINPDNETLAIFVDGPADHAEHETFDWGKASLEALDNWEGPPWAMFDWTTKVGGGKEAMSRT</sequence>
<dbReference type="NCBIfam" id="TIGR00730">
    <property type="entry name" value="Rossman fold protein, TIGR00730 family"/>
    <property type="match status" value="1"/>
</dbReference>
<organism evidence="1 2">
    <name type="scientific">Dentipellis fragilis</name>
    <dbReference type="NCBI Taxonomy" id="205917"/>
    <lineage>
        <taxon>Eukaryota</taxon>
        <taxon>Fungi</taxon>
        <taxon>Dikarya</taxon>
        <taxon>Basidiomycota</taxon>
        <taxon>Agaricomycotina</taxon>
        <taxon>Agaricomycetes</taxon>
        <taxon>Russulales</taxon>
        <taxon>Hericiaceae</taxon>
        <taxon>Dentipellis</taxon>
    </lineage>
</organism>
<evidence type="ECO:0000313" key="2">
    <source>
        <dbReference type="Proteomes" id="UP000298327"/>
    </source>
</evidence>
<comment type="caution">
    <text evidence="1">The sequence shown here is derived from an EMBL/GenBank/DDBJ whole genome shotgun (WGS) entry which is preliminary data.</text>
</comment>
<evidence type="ECO:0000313" key="1">
    <source>
        <dbReference type="EMBL" id="TFY52841.1"/>
    </source>
</evidence>
<dbReference type="InterPro" id="IPR031100">
    <property type="entry name" value="LOG_fam"/>
</dbReference>
<dbReference type="Pfam" id="PF03641">
    <property type="entry name" value="Lysine_decarbox"/>
    <property type="match status" value="1"/>
</dbReference>
<dbReference type="STRING" id="205917.A0A4Y9XUL8"/>
<proteinExistence type="predicted"/>
<dbReference type="GO" id="GO:0016799">
    <property type="term" value="F:hydrolase activity, hydrolyzing N-glycosyl compounds"/>
    <property type="evidence" value="ECO:0007669"/>
    <property type="project" value="TreeGrafter"/>
</dbReference>
<name>A0A4Y9XUL8_9AGAM</name>
<accession>A0A4Y9XUL8</accession>
<dbReference type="SUPFAM" id="SSF102405">
    <property type="entry name" value="MCP/YpsA-like"/>
    <property type="match status" value="1"/>
</dbReference>
<dbReference type="OrthoDB" id="414463at2759"/>
<keyword evidence="2" id="KW-1185">Reference proteome</keyword>
<gene>
    <name evidence="1" type="ORF">EVG20_g10378</name>
</gene>
<dbReference type="GO" id="GO:0009691">
    <property type="term" value="P:cytokinin biosynthetic process"/>
    <property type="evidence" value="ECO:0007669"/>
    <property type="project" value="InterPro"/>
</dbReference>
<dbReference type="EMBL" id="SEOQ01001242">
    <property type="protein sequence ID" value="TFY52841.1"/>
    <property type="molecule type" value="Genomic_DNA"/>
</dbReference>
<reference evidence="1 2" key="1">
    <citation type="submission" date="2019-02" db="EMBL/GenBank/DDBJ databases">
        <title>Genome sequencing of the rare red list fungi Dentipellis fragilis.</title>
        <authorList>
            <person name="Buettner E."/>
            <person name="Kellner H."/>
        </authorList>
    </citation>
    <scope>NUCLEOTIDE SEQUENCE [LARGE SCALE GENOMIC DNA]</scope>
    <source>
        <strain evidence="1 2">DSM 105465</strain>
    </source>
</reference>
<dbReference type="PANTHER" id="PTHR31223">
    <property type="entry name" value="LOG FAMILY PROTEIN YJL055W"/>
    <property type="match status" value="1"/>
</dbReference>
<protein>
    <recommendedName>
        <fullName evidence="3">Cytokinin riboside 5'-monophosphate phosphoribohydrolase</fullName>
    </recommendedName>
</protein>
<dbReference type="Gene3D" id="3.40.50.450">
    <property type="match status" value="1"/>
</dbReference>
<dbReference type="AlphaFoldDB" id="A0A4Y9XUL8"/>
<dbReference type="Proteomes" id="UP000298327">
    <property type="component" value="Unassembled WGS sequence"/>
</dbReference>
<dbReference type="PANTHER" id="PTHR31223:SF70">
    <property type="entry name" value="LOG FAMILY PROTEIN YJL055W"/>
    <property type="match status" value="1"/>
</dbReference>